<keyword evidence="2" id="KW-1185">Reference proteome</keyword>
<organism evidence="1 2">
    <name type="scientific">Paenibacillus macquariensis</name>
    <dbReference type="NCBI Taxonomy" id="948756"/>
    <lineage>
        <taxon>Bacteria</taxon>
        <taxon>Bacillati</taxon>
        <taxon>Bacillota</taxon>
        <taxon>Bacilli</taxon>
        <taxon>Bacillales</taxon>
        <taxon>Paenibacillaceae</taxon>
        <taxon>Paenibacillus</taxon>
    </lineage>
</organism>
<comment type="caution">
    <text evidence="1">The sequence shown here is derived from an EMBL/GenBank/DDBJ whole genome shotgun (WGS) entry which is preliminary data.</text>
</comment>
<sequence>MVDSKKVVAQVVYPRLTVYSEENFRGLRRTLRGNLGIRNLENLLGGVDSLRFFSTNPNATLVLFSRTRFRGEFRVLRGNRSIRDLDDLLAGRDVESLISSNQRLTFAQVREIRRTGILPRGYRTI</sequence>
<evidence type="ECO:0000313" key="2">
    <source>
        <dbReference type="Proteomes" id="UP000186666"/>
    </source>
</evidence>
<dbReference type="EMBL" id="FTNK01000018">
    <property type="protein sequence ID" value="SIR55496.1"/>
    <property type="molecule type" value="Genomic_DNA"/>
</dbReference>
<dbReference type="Gene3D" id="2.60.20.10">
    <property type="entry name" value="Crystallins"/>
    <property type="match status" value="1"/>
</dbReference>
<dbReference type="RefSeq" id="WP_068588356.1">
    <property type="nucleotide sequence ID" value="NZ_FTNK01000018.1"/>
</dbReference>
<name>A0ABY1KBJ8_9BACL</name>
<proteinExistence type="predicted"/>
<reference evidence="1 2" key="1">
    <citation type="submission" date="2017-01" db="EMBL/GenBank/DDBJ databases">
        <authorList>
            <person name="Varghese N."/>
            <person name="Submissions S."/>
        </authorList>
    </citation>
    <scope>NUCLEOTIDE SEQUENCE [LARGE SCALE GENOMIC DNA]</scope>
    <source>
        <strain evidence="1 2">ATCC 23464</strain>
    </source>
</reference>
<dbReference type="SUPFAM" id="SSF49695">
    <property type="entry name" value="gamma-Crystallin-like"/>
    <property type="match status" value="1"/>
</dbReference>
<protein>
    <submittedName>
        <fullName evidence="1">Uncharacterized protein</fullName>
    </submittedName>
</protein>
<evidence type="ECO:0000313" key="1">
    <source>
        <dbReference type="EMBL" id="SIR55496.1"/>
    </source>
</evidence>
<dbReference type="InterPro" id="IPR011024">
    <property type="entry name" value="G_crystallin-like"/>
</dbReference>
<accession>A0ABY1KBJ8</accession>
<dbReference type="Proteomes" id="UP000186666">
    <property type="component" value="Unassembled WGS sequence"/>
</dbReference>
<gene>
    <name evidence="1" type="ORF">SAMN05421578_11879</name>
</gene>